<accession>A0A4U6V7S8</accession>
<protein>
    <recommendedName>
        <fullName evidence="4">BED-type domain-containing protein</fullName>
    </recommendedName>
</protein>
<feature type="signal peptide" evidence="1">
    <location>
        <begin position="1"/>
        <end position="31"/>
    </location>
</feature>
<sequence length="94" mass="10732">MLLLHHHRVVDLDLKCKRLLLLVLLRARVLAPASDSPTAPSDSTTPGTEDVIKIEDDVAVGSQRKLKSEVWKEFDRIRLNGNWKAKCIWCKKML</sequence>
<dbReference type="Proteomes" id="UP000298652">
    <property type="component" value="Chromosome 3"/>
</dbReference>
<dbReference type="OMA" id="CHWCKEH"/>
<name>A0A4U6V7S8_SETVI</name>
<dbReference type="Gramene" id="TKW24104">
    <property type="protein sequence ID" value="TKW24104"/>
    <property type="gene ID" value="SEVIR_3G031050v2"/>
</dbReference>
<evidence type="ECO:0008006" key="4">
    <source>
        <dbReference type="Google" id="ProtNLM"/>
    </source>
</evidence>
<proteinExistence type="predicted"/>
<organism evidence="2 3">
    <name type="scientific">Setaria viridis</name>
    <name type="common">Green bristlegrass</name>
    <name type="synonym">Setaria italica subsp. viridis</name>
    <dbReference type="NCBI Taxonomy" id="4556"/>
    <lineage>
        <taxon>Eukaryota</taxon>
        <taxon>Viridiplantae</taxon>
        <taxon>Streptophyta</taxon>
        <taxon>Embryophyta</taxon>
        <taxon>Tracheophyta</taxon>
        <taxon>Spermatophyta</taxon>
        <taxon>Magnoliopsida</taxon>
        <taxon>Liliopsida</taxon>
        <taxon>Poales</taxon>
        <taxon>Poaceae</taxon>
        <taxon>PACMAD clade</taxon>
        <taxon>Panicoideae</taxon>
        <taxon>Panicodae</taxon>
        <taxon>Paniceae</taxon>
        <taxon>Cenchrinae</taxon>
        <taxon>Setaria</taxon>
    </lineage>
</organism>
<keyword evidence="1" id="KW-0732">Signal</keyword>
<dbReference type="EMBL" id="CM016554">
    <property type="protein sequence ID" value="TKW24104.1"/>
    <property type="molecule type" value="Genomic_DNA"/>
</dbReference>
<reference evidence="2" key="1">
    <citation type="submission" date="2019-03" db="EMBL/GenBank/DDBJ databases">
        <title>WGS assembly of Setaria viridis.</title>
        <authorList>
            <person name="Huang P."/>
            <person name="Jenkins J."/>
            <person name="Grimwood J."/>
            <person name="Barry K."/>
            <person name="Healey A."/>
            <person name="Mamidi S."/>
            <person name="Sreedasyam A."/>
            <person name="Shu S."/>
            <person name="Feldman M."/>
            <person name="Wu J."/>
            <person name="Yu Y."/>
            <person name="Chen C."/>
            <person name="Johnson J."/>
            <person name="Rokhsar D."/>
            <person name="Baxter I."/>
            <person name="Schmutz J."/>
            <person name="Brutnell T."/>
            <person name="Kellogg E."/>
        </authorList>
    </citation>
    <scope>NUCLEOTIDE SEQUENCE [LARGE SCALE GENOMIC DNA]</scope>
</reference>
<keyword evidence="3" id="KW-1185">Reference proteome</keyword>
<gene>
    <name evidence="2" type="ORF">SEVIR_3G031050v2</name>
</gene>
<feature type="chain" id="PRO_5020656046" description="BED-type domain-containing protein" evidence="1">
    <location>
        <begin position="32"/>
        <end position="94"/>
    </location>
</feature>
<evidence type="ECO:0000256" key="1">
    <source>
        <dbReference type="SAM" id="SignalP"/>
    </source>
</evidence>
<evidence type="ECO:0000313" key="2">
    <source>
        <dbReference type="EMBL" id="TKW24104.1"/>
    </source>
</evidence>
<dbReference type="AlphaFoldDB" id="A0A4U6V7S8"/>
<evidence type="ECO:0000313" key="3">
    <source>
        <dbReference type="Proteomes" id="UP000298652"/>
    </source>
</evidence>